<keyword evidence="3" id="KW-1185">Reference proteome</keyword>
<feature type="compositionally biased region" description="Polar residues" evidence="1">
    <location>
        <begin position="201"/>
        <end position="213"/>
    </location>
</feature>
<proteinExistence type="predicted"/>
<dbReference type="EMBL" id="JASZYV010000001">
    <property type="protein sequence ID" value="MDM0043997.1"/>
    <property type="molecule type" value="Genomic_DNA"/>
</dbReference>
<organism evidence="2 3">
    <name type="scientific">Variovorax dokdonensis</name>
    <dbReference type="NCBI Taxonomy" id="344883"/>
    <lineage>
        <taxon>Bacteria</taxon>
        <taxon>Pseudomonadati</taxon>
        <taxon>Pseudomonadota</taxon>
        <taxon>Betaproteobacteria</taxon>
        <taxon>Burkholderiales</taxon>
        <taxon>Comamonadaceae</taxon>
        <taxon>Variovorax</taxon>
    </lineage>
</organism>
<reference evidence="2" key="1">
    <citation type="submission" date="2023-06" db="EMBL/GenBank/DDBJ databases">
        <authorList>
            <person name="Jiang Y."/>
            <person name="Liu Q."/>
        </authorList>
    </citation>
    <scope>NUCLEOTIDE SEQUENCE</scope>
    <source>
        <strain evidence="2">CGMCC 1.12089</strain>
    </source>
</reference>
<gene>
    <name evidence="2" type="ORF">QTH91_05850</name>
</gene>
<sequence length="224" mass="24770">MAVIDLITSAKNRTIVLDAPGSLTPAFIKVNTEAIQAILRVESVKQLDAQLKLGNEVNFINVDNSRSKGILFAEKFVQVRFGSTIPVKVLRVTEQALMKAVRSMTQPRTGALRDLSNWNWMLLRKGKQEPLINKPGQGIVFGPGDRLILKPTLNYASIAANSKGTPTYFLVAARALKRHPLFSSLNVSVQSTKAHQVPGEKSNQGTKFLQITPKQGRLSRSRRR</sequence>
<evidence type="ECO:0000313" key="2">
    <source>
        <dbReference type="EMBL" id="MDM0043997.1"/>
    </source>
</evidence>
<dbReference type="Proteomes" id="UP001174908">
    <property type="component" value="Unassembled WGS sequence"/>
</dbReference>
<evidence type="ECO:0000256" key="1">
    <source>
        <dbReference type="SAM" id="MobiDB-lite"/>
    </source>
</evidence>
<feature type="region of interest" description="Disordered" evidence="1">
    <location>
        <begin position="193"/>
        <end position="224"/>
    </location>
</feature>
<evidence type="ECO:0000313" key="3">
    <source>
        <dbReference type="Proteomes" id="UP001174908"/>
    </source>
</evidence>
<accession>A0ABT7N7V4</accession>
<name>A0ABT7N7V4_9BURK</name>
<dbReference type="RefSeq" id="WP_286659064.1">
    <property type="nucleotide sequence ID" value="NZ_JASZYV010000001.1"/>
</dbReference>
<protein>
    <submittedName>
        <fullName evidence="2">Uncharacterized protein</fullName>
    </submittedName>
</protein>
<comment type="caution">
    <text evidence="2">The sequence shown here is derived from an EMBL/GenBank/DDBJ whole genome shotgun (WGS) entry which is preliminary data.</text>
</comment>